<evidence type="ECO:0000256" key="1">
    <source>
        <dbReference type="SAM" id="MobiDB-lite"/>
    </source>
</evidence>
<organism evidence="2 3">
    <name type="scientific">Nitrobacter winogradskyi (strain ATCC 25391 / DSM 10237 / CIP 104748 / NCIMB 11846 / Nb-255)</name>
    <dbReference type="NCBI Taxonomy" id="323098"/>
    <lineage>
        <taxon>Bacteria</taxon>
        <taxon>Pseudomonadati</taxon>
        <taxon>Pseudomonadota</taxon>
        <taxon>Alphaproteobacteria</taxon>
        <taxon>Hyphomicrobiales</taxon>
        <taxon>Nitrobacteraceae</taxon>
        <taxon>Nitrobacter</taxon>
    </lineage>
</organism>
<dbReference type="EMBL" id="CP000115">
    <property type="protein sequence ID" value="ABA03908.1"/>
    <property type="molecule type" value="Genomic_DNA"/>
</dbReference>
<name>Q3SUY3_NITWN</name>
<dbReference type="HOGENOM" id="CLU_514657_0_0_5"/>
<accession>Q3SUY3</accession>
<proteinExistence type="predicted"/>
<feature type="compositionally biased region" description="Basic and acidic residues" evidence="1">
    <location>
        <begin position="550"/>
        <end position="559"/>
    </location>
</feature>
<dbReference type="SUPFAM" id="SSF53756">
    <property type="entry name" value="UDP-Glycosyltransferase/glycogen phosphorylase"/>
    <property type="match status" value="1"/>
</dbReference>
<evidence type="ECO:0008006" key="4">
    <source>
        <dbReference type="Google" id="ProtNLM"/>
    </source>
</evidence>
<gene>
    <name evidence="2" type="ordered locus">Nwi_0641</name>
</gene>
<keyword evidence="3" id="KW-1185">Reference proteome</keyword>
<reference evidence="2 3" key="1">
    <citation type="journal article" date="2006" name="Appl. Environ. Microbiol.">
        <title>Genome sequence of the chemolithoautotrophic nitrite-oxidizing bacterium Nitrobacter winogradskyi Nb-255.</title>
        <authorList>
            <person name="Starkenburg S.R."/>
            <person name="Chain P.S."/>
            <person name="Sayavedra-Soto L.A."/>
            <person name="Hauser L."/>
            <person name="Land M.L."/>
            <person name="Larimer F.W."/>
            <person name="Malfatti S.A."/>
            <person name="Klotz M.G."/>
            <person name="Bottomley P.J."/>
            <person name="Arp D.J."/>
            <person name="Hickey W.J."/>
        </authorList>
    </citation>
    <scope>NUCLEOTIDE SEQUENCE [LARGE SCALE GENOMIC DNA]</scope>
    <source>
        <strain evidence="3">ATCC 25391 / DSM 10237 / CIP 104748 / NCIMB 11846 / Nb-255</strain>
    </source>
</reference>
<dbReference type="STRING" id="323098.Nwi_0641"/>
<dbReference type="RefSeq" id="WP_011313968.1">
    <property type="nucleotide sequence ID" value="NC_007406.1"/>
</dbReference>
<evidence type="ECO:0000313" key="3">
    <source>
        <dbReference type="Proteomes" id="UP000002531"/>
    </source>
</evidence>
<dbReference type="Proteomes" id="UP000002531">
    <property type="component" value="Chromosome"/>
</dbReference>
<evidence type="ECO:0000313" key="2">
    <source>
        <dbReference type="EMBL" id="ABA03908.1"/>
    </source>
</evidence>
<dbReference type="eggNOG" id="COG0438">
    <property type="taxonomic scope" value="Bacteria"/>
</dbReference>
<feature type="region of interest" description="Disordered" evidence="1">
    <location>
        <begin position="535"/>
        <end position="559"/>
    </location>
</feature>
<sequence length="559" mass="62755">MSISEFLEENRRFWTSSTPPRSERVIVLDLYHNANVHSHLFANCVVAKCIQHIWGGEIVGIFTDDFGDDRKTDVEAKQAIARSFGVSRFYNISEFRNRLLSDPVWSANVESDLLGRLEDKSGPSLRNAVRLLSEPKFPRRGLLIYNEFLRRFGSSTIDDLSDELIAIAKLVSADYEAIAMVLGQSSVRASVLGHIGYSVSGQIADFSAMRGAPTFLVEQYIPIAVTRYRDLTDLSSGLPGDLKEMLESYAFDQALLGDPRLDLFDGAVEATLARTIDPLLNRDAVDQPPVSREDFLENCGVDPKNPTVCVFAHVFQDAPLTRPKQLSDDYWQAIVDVVDLARQLTHLNLIIKPHPLNAIYDRERSWDRLREYCAEIKNVGFADGDLSAGEVMKHCDAGLTVRGTVLYEMAAAGHRMIATGEDKFSGLGIIEEASSMEALKSILMSVSREAWSMPAEQRQRALAYSYCLLQGFRSKSILVPDKRWPPDEYFRSATLALSNFRLEEDPLFINLKWFLRNDLPMLISKEAFPEMSSKRFATKAQSLQGSDQQTSDRDPGCSR</sequence>
<dbReference type="AlphaFoldDB" id="Q3SUY3"/>
<dbReference type="KEGG" id="nwi:Nwi_0641"/>
<feature type="compositionally biased region" description="Polar residues" evidence="1">
    <location>
        <begin position="539"/>
        <end position="549"/>
    </location>
</feature>
<protein>
    <recommendedName>
        <fullName evidence="4">Capsule polysaccharide biosynthesis</fullName>
    </recommendedName>
</protein>